<reference evidence="3" key="1">
    <citation type="journal article" date="2019" name="Int. J. Syst. Evol. Microbiol.">
        <title>The Global Catalogue of Microorganisms (GCM) 10K type strain sequencing project: providing services to taxonomists for standard genome sequencing and annotation.</title>
        <authorList>
            <consortium name="The Broad Institute Genomics Platform"/>
            <consortium name="The Broad Institute Genome Sequencing Center for Infectious Disease"/>
            <person name="Wu L."/>
            <person name="Ma J."/>
        </authorList>
    </citation>
    <scope>NUCLEOTIDE SEQUENCE [LARGE SCALE GENOMIC DNA]</scope>
    <source>
        <strain evidence="3">JCM 17316</strain>
    </source>
</reference>
<feature type="compositionally biased region" description="Basic and acidic residues" evidence="1">
    <location>
        <begin position="625"/>
        <end position="637"/>
    </location>
</feature>
<feature type="compositionally biased region" description="Basic and acidic residues" evidence="1">
    <location>
        <begin position="80"/>
        <end position="151"/>
    </location>
</feature>
<gene>
    <name evidence="2" type="ORF">GCM10022416_60440</name>
</gene>
<dbReference type="Gene3D" id="1.25.40.10">
    <property type="entry name" value="Tetratricopeptide repeat domain"/>
    <property type="match status" value="1"/>
</dbReference>
<sequence>MTDGMSAEEDGRGGDDRRRRDERQRRNGGRGTPAGRGGKPRGTGGPGQRKGGGFASRKDSGRGARPATGSRPGRSGSDGGWKDRPARDRKDGRDERAGGRPFKKSSDRARPAGERRDQQRTDARRNPRSEDRRPGRPFDTGSGKDREERRTARPGASRRFEAQRAKGRFRDRDRAQDEVRDRAWKRDRDHDHDREREHGRDRSQDRGRVADRRRGAPGPRGQKKAAGRPYGPSRDKLARRKAAQGREEHTPKYDEPAVPEHVTGSELDAEVRAELRALPKDLAGRVSRHLVMAGRLSEEDPQTSYAHAKAARRLASRVGIVREAAGLSAYRAGEWSDALAELRAARRLGTGGDAYLPVMADCERGMGRPERALDLIKSAEGARLDQAGRIELRIVESGARRDLQQYEAAVVALQVPELKDRRLRPWSARLFYAYADALEAAGRRDEASDWFARAAAADRDGETDAAERYAELEGLHIIDTEEDESGAEPADSDEAPPSPTGEEPAEAAETPRTDDAGDAPATAGEAEAAGGPRGTVPDAPEISVVFQEPVAAEATPAAPADASAADDATRDGDRPAPADAGDEAPEISVVFREPVARPEGRADASAGAEGAVSGAGAAQDGEGPAEGRGEERNTSAD</sequence>
<dbReference type="Proteomes" id="UP001500266">
    <property type="component" value="Unassembled WGS sequence"/>
</dbReference>
<evidence type="ECO:0000313" key="3">
    <source>
        <dbReference type="Proteomes" id="UP001500266"/>
    </source>
</evidence>
<feature type="compositionally biased region" description="Low complexity" evidence="1">
    <location>
        <begin position="518"/>
        <end position="530"/>
    </location>
</feature>
<feature type="compositionally biased region" description="Low complexity" evidence="1">
    <location>
        <begin position="603"/>
        <end position="622"/>
    </location>
</feature>
<dbReference type="EMBL" id="BAABDO010000171">
    <property type="protein sequence ID" value="GAA3507706.1"/>
    <property type="molecule type" value="Genomic_DNA"/>
</dbReference>
<proteinExistence type="predicted"/>
<evidence type="ECO:0008006" key="4">
    <source>
        <dbReference type="Google" id="ProtNLM"/>
    </source>
</evidence>
<feature type="region of interest" description="Disordered" evidence="1">
    <location>
        <begin position="1"/>
        <end position="262"/>
    </location>
</feature>
<feature type="compositionally biased region" description="Basic and acidic residues" evidence="1">
    <location>
        <begin position="567"/>
        <end position="576"/>
    </location>
</feature>
<evidence type="ECO:0000256" key="1">
    <source>
        <dbReference type="SAM" id="MobiDB-lite"/>
    </source>
</evidence>
<feature type="compositionally biased region" description="Basic and acidic residues" evidence="1">
    <location>
        <begin position="9"/>
        <end position="25"/>
    </location>
</feature>
<feature type="compositionally biased region" description="Acidic residues" evidence="1">
    <location>
        <begin position="480"/>
        <end position="494"/>
    </location>
</feature>
<evidence type="ECO:0000313" key="2">
    <source>
        <dbReference type="EMBL" id="GAA3507706.1"/>
    </source>
</evidence>
<organism evidence="2 3">
    <name type="scientific">Actinomadura keratinilytica</name>
    <dbReference type="NCBI Taxonomy" id="547461"/>
    <lineage>
        <taxon>Bacteria</taxon>
        <taxon>Bacillati</taxon>
        <taxon>Actinomycetota</taxon>
        <taxon>Actinomycetes</taxon>
        <taxon>Streptosporangiales</taxon>
        <taxon>Thermomonosporaceae</taxon>
        <taxon>Actinomadura</taxon>
    </lineage>
</organism>
<feature type="compositionally biased region" description="Basic and acidic residues" evidence="1">
    <location>
        <begin position="158"/>
        <end position="214"/>
    </location>
</feature>
<dbReference type="InterPro" id="IPR011990">
    <property type="entry name" value="TPR-like_helical_dom_sf"/>
</dbReference>
<feature type="compositionally biased region" description="Low complexity" evidence="1">
    <location>
        <begin position="551"/>
        <end position="566"/>
    </location>
</feature>
<name>A0ABP6UGH6_9ACTN</name>
<accession>A0ABP6UGH6</accession>
<feature type="compositionally biased region" description="Gly residues" evidence="1">
    <location>
        <begin position="29"/>
        <end position="54"/>
    </location>
</feature>
<protein>
    <recommendedName>
        <fullName evidence="4">Tetratricopeptide repeat protein</fullName>
    </recommendedName>
</protein>
<feature type="compositionally biased region" description="Basic and acidic residues" evidence="1">
    <location>
        <begin position="244"/>
        <end position="255"/>
    </location>
</feature>
<dbReference type="SUPFAM" id="SSF48452">
    <property type="entry name" value="TPR-like"/>
    <property type="match status" value="1"/>
</dbReference>
<keyword evidence="3" id="KW-1185">Reference proteome</keyword>
<feature type="region of interest" description="Disordered" evidence="1">
    <location>
        <begin position="480"/>
        <end position="637"/>
    </location>
</feature>
<comment type="caution">
    <text evidence="2">The sequence shown here is derived from an EMBL/GenBank/DDBJ whole genome shotgun (WGS) entry which is preliminary data.</text>
</comment>